<dbReference type="InterPro" id="IPR015943">
    <property type="entry name" value="WD40/YVTN_repeat-like_dom_sf"/>
</dbReference>
<dbReference type="VEuPathDB" id="TrichDB:TVAG_183090"/>
<dbReference type="OrthoDB" id="24670at2759"/>
<dbReference type="OMA" id="LDIRMPC"/>
<keyword evidence="1" id="KW-0853">WD repeat</keyword>
<evidence type="ECO:0000313" key="4">
    <source>
        <dbReference type="Proteomes" id="UP000001542"/>
    </source>
</evidence>
<dbReference type="Gene3D" id="2.130.10.10">
    <property type="entry name" value="YVTN repeat-like/Quinoprotein amine dehydrogenase"/>
    <property type="match status" value="1"/>
</dbReference>
<sequence length="322" mass="35749">MEFEGSGISISPLQNIRLPWNPYALAFNSIFSQEKRLVICSFEKKIQNQIQIYRFNGDNIAAEGITSIDYPQIACQFSPLGSQDTTDLFITCANTLKLWQCQPGEINLLSDVTIAPDNSPLTGLDWSTYDETKVVCCSSDCSATCVDISMAQPTTRIMAHDHPIHDIKFVGSTPTFVTCGFDGSMRFFDIRELESSVIYYQTALPLMRCAVSPYDATKIAAFSYNSHCIVIIDTRQPGIPVSVVKEQEGSVSAISWGLSFENLLLSSNLNGNIYSSTINQGPEPQVFISYMHDKEIQSVANQRLYCAITSTKSLSLLKMNNF</sequence>
<dbReference type="SUPFAM" id="SSF50978">
    <property type="entry name" value="WD40 repeat-like"/>
    <property type="match status" value="1"/>
</dbReference>
<dbReference type="FunCoup" id="A2D947">
    <property type="interactions" value="548"/>
</dbReference>
<reference evidence="3" key="2">
    <citation type="journal article" date="2007" name="Science">
        <title>Draft genome sequence of the sexually transmitted pathogen Trichomonas vaginalis.</title>
        <authorList>
            <person name="Carlton J.M."/>
            <person name="Hirt R.P."/>
            <person name="Silva J.C."/>
            <person name="Delcher A.L."/>
            <person name="Schatz M."/>
            <person name="Zhao Q."/>
            <person name="Wortman J.R."/>
            <person name="Bidwell S.L."/>
            <person name="Alsmark U.C.M."/>
            <person name="Besteiro S."/>
            <person name="Sicheritz-Ponten T."/>
            <person name="Noel C.J."/>
            <person name="Dacks J.B."/>
            <person name="Foster P.G."/>
            <person name="Simillion C."/>
            <person name="Van de Peer Y."/>
            <person name="Miranda-Saavedra D."/>
            <person name="Barton G.J."/>
            <person name="Westrop G.D."/>
            <person name="Mueller S."/>
            <person name="Dessi D."/>
            <person name="Fiori P.L."/>
            <person name="Ren Q."/>
            <person name="Paulsen I."/>
            <person name="Zhang H."/>
            <person name="Bastida-Corcuera F.D."/>
            <person name="Simoes-Barbosa A."/>
            <person name="Brown M.T."/>
            <person name="Hayes R.D."/>
            <person name="Mukherjee M."/>
            <person name="Okumura C.Y."/>
            <person name="Schneider R."/>
            <person name="Smith A.J."/>
            <person name="Vanacova S."/>
            <person name="Villalvazo M."/>
            <person name="Haas B.J."/>
            <person name="Pertea M."/>
            <person name="Feldblyum T.V."/>
            <person name="Utterback T.R."/>
            <person name="Shu C.L."/>
            <person name="Osoegawa K."/>
            <person name="de Jong P.J."/>
            <person name="Hrdy I."/>
            <person name="Horvathova L."/>
            <person name="Zubacova Z."/>
            <person name="Dolezal P."/>
            <person name="Malik S.B."/>
            <person name="Logsdon J.M. Jr."/>
            <person name="Henze K."/>
            <person name="Gupta A."/>
            <person name="Wang C.C."/>
            <person name="Dunne R.L."/>
            <person name="Upcroft J.A."/>
            <person name="Upcroft P."/>
            <person name="White O."/>
            <person name="Salzberg S.L."/>
            <person name="Tang P."/>
            <person name="Chiu C.-H."/>
            <person name="Lee Y.-S."/>
            <person name="Embley T.M."/>
            <person name="Coombs G.H."/>
            <person name="Mottram J.C."/>
            <person name="Tachezy J."/>
            <person name="Fraser-Liggett C.M."/>
            <person name="Johnson P.J."/>
        </authorList>
    </citation>
    <scope>NUCLEOTIDE SEQUENCE [LARGE SCALE GENOMIC DNA]</scope>
    <source>
        <strain evidence="3">G3</strain>
    </source>
</reference>
<dbReference type="InParanoid" id="A2D947"/>
<dbReference type="EMBL" id="DS113180">
    <property type="protein sequence ID" value="EAY23073.1"/>
    <property type="molecule type" value="Genomic_DNA"/>
</dbReference>
<evidence type="ECO:0000256" key="2">
    <source>
        <dbReference type="ARBA" id="ARBA00022737"/>
    </source>
</evidence>
<reference evidence="3" key="1">
    <citation type="submission" date="2006-10" db="EMBL/GenBank/DDBJ databases">
        <authorList>
            <person name="Amadeo P."/>
            <person name="Zhao Q."/>
            <person name="Wortman J."/>
            <person name="Fraser-Liggett C."/>
            <person name="Carlton J."/>
        </authorList>
    </citation>
    <scope>NUCLEOTIDE SEQUENCE</scope>
    <source>
        <strain evidence="3">G3</strain>
    </source>
</reference>
<dbReference type="InterPro" id="IPR045159">
    <property type="entry name" value="DCAF7-like"/>
</dbReference>
<dbReference type="SMR" id="A2D947"/>
<name>A2D947_TRIV3</name>
<dbReference type="VEuPathDB" id="TrichDB:TVAGG3_0529690"/>
<organism evidence="3 4">
    <name type="scientific">Trichomonas vaginalis (strain ATCC PRA-98 / G3)</name>
    <dbReference type="NCBI Taxonomy" id="412133"/>
    <lineage>
        <taxon>Eukaryota</taxon>
        <taxon>Metamonada</taxon>
        <taxon>Parabasalia</taxon>
        <taxon>Trichomonadida</taxon>
        <taxon>Trichomonadidae</taxon>
        <taxon>Trichomonas</taxon>
    </lineage>
</organism>
<keyword evidence="4" id="KW-1185">Reference proteome</keyword>
<keyword evidence="2" id="KW-0677">Repeat</keyword>
<dbReference type="InterPro" id="IPR001680">
    <property type="entry name" value="WD40_rpt"/>
</dbReference>
<protein>
    <submittedName>
        <fullName evidence="3">Uncharacterized protein</fullName>
    </submittedName>
</protein>
<evidence type="ECO:0000256" key="1">
    <source>
        <dbReference type="ARBA" id="ARBA00022574"/>
    </source>
</evidence>
<dbReference type="PANTHER" id="PTHR19919">
    <property type="entry name" value="WD REPEAT CONTAINING PROTEIN"/>
    <property type="match status" value="1"/>
</dbReference>
<dbReference type="STRING" id="5722.A2D947"/>
<dbReference type="Proteomes" id="UP000001542">
    <property type="component" value="Unassembled WGS sequence"/>
</dbReference>
<evidence type="ECO:0000313" key="3">
    <source>
        <dbReference type="EMBL" id="EAY23073.1"/>
    </source>
</evidence>
<dbReference type="KEGG" id="tva:5468632"/>
<dbReference type="FunFam" id="2.130.10.10:FF:002644">
    <property type="entry name" value="Uncharacterized protein"/>
    <property type="match status" value="1"/>
</dbReference>
<gene>
    <name evidence="3" type="ORF">TVAG_183090</name>
</gene>
<dbReference type="eggNOG" id="KOG0290">
    <property type="taxonomic scope" value="Eukaryota"/>
</dbReference>
<dbReference type="AlphaFoldDB" id="A2D947"/>
<proteinExistence type="predicted"/>
<dbReference type="RefSeq" id="XP_001584059.1">
    <property type="nucleotide sequence ID" value="XM_001584009.1"/>
</dbReference>
<dbReference type="GO" id="GO:0005634">
    <property type="term" value="C:nucleus"/>
    <property type="evidence" value="ECO:0000318"/>
    <property type="project" value="GO_Central"/>
</dbReference>
<dbReference type="SMART" id="SM00320">
    <property type="entry name" value="WD40"/>
    <property type="match status" value="3"/>
</dbReference>
<dbReference type="InterPro" id="IPR036322">
    <property type="entry name" value="WD40_repeat_dom_sf"/>
</dbReference>
<accession>A2D947</accession>